<dbReference type="PANTHER" id="PTHR10671">
    <property type="entry name" value="EPITHELIAL MEMBRANE PROTEIN-RELATED"/>
    <property type="match status" value="1"/>
</dbReference>
<dbReference type="InterPro" id="IPR050579">
    <property type="entry name" value="PMP-22/EMP/MP20-like"/>
</dbReference>
<proteinExistence type="inferred from homology"/>
<dbReference type="GeneID" id="114860851"/>
<organism evidence="17 18">
    <name type="scientific">Betta splendens</name>
    <name type="common">Siamese fighting fish</name>
    <dbReference type="NCBI Taxonomy" id="158456"/>
    <lineage>
        <taxon>Eukaryota</taxon>
        <taxon>Metazoa</taxon>
        <taxon>Chordata</taxon>
        <taxon>Craniata</taxon>
        <taxon>Vertebrata</taxon>
        <taxon>Euteleostomi</taxon>
        <taxon>Actinopterygii</taxon>
        <taxon>Neopterygii</taxon>
        <taxon>Teleostei</taxon>
        <taxon>Neoteleostei</taxon>
        <taxon>Acanthomorphata</taxon>
        <taxon>Anabantaria</taxon>
        <taxon>Anabantiformes</taxon>
        <taxon>Anabantoidei</taxon>
        <taxon>Osphronemidae</taxon>
        <taxon>Betta</taxon>
    </lineage>
</organism>
<keyword evidence="17" id="KW-1185">Reference proteome</keyword>
<evidence type="ECO:0000256" key="11">
    <source>
        <dbReference type="ARBA" id="ARBA00022989"/>
    </source>
</evidence>
<evidence type="ECO:0000256" key="6">
    <source>
        <dbReference type="ARBA" id="ARBA00006864"/>
    </source>
</evidence>
<name>A0A6P7N868_BETSP</name>
<dbReference type="InterPro" id="IPR003933">
    <property type="entry name" value="EMP-2"/>
</dbReference>
<protein>
    <recommendedName>
        <fullName evidence="7">Epithelial membrane protein 2</fullName>
    </recommendedName>
</protein>
<evidence type="ECO:0000256" key="12">
    <source>
        <dbReference type="ARBA" id="ARBA00023034"/>
    </source>
</evidence>
<dbReference type="InParanoid" id="A0A6P7N868"/>
<feature type="transmembrane region" description="Helical" evidence="16">
    <location>
        <begin position="64"/>
        <end position="87"/>
    </location>
</feature>
<sequence length="165" mass="18236">MLIVLAFILLFHLIGAVMLFVATIHNAWWVVSPAGQDAVYADLWLACNATCHPLANSHTAAATYLQVIQAAMILGTILCCVSFFVFILQLFRLKQGERFVFSAIIQLLASLCVMVAASIYTAENHSFHDDSLKKGSFGSSYFLAWVSFPVTLSSGLVYLLLRKRK</sequence>
<evidence type="ECO:0000256" key="5">
    <source>
        <dbReference type="ARBA" id="ARBA00004653"/>
    </source>
</evidence>
<dbReference type="InterPro" id="IPR004031">
    <property type="entry name" value="PMP22/EMP/MP20/Claudin"/>
</dbReference>
<dbReference type="InterPro" id="IPR004032">
    <property type="entry name" value="PMP22_EMP_MP20"/>
</dbReference>
<keyword evidence="9" id="KW-0963">Cytoplasm</keyword>
<dbReference type="KEGG" id="bspl:114860851"/>
<dbReference type="GO" id="GO:0045121">
    <property type="term" value="C:membrane raft"/>
    <property type="evidence" value="ECO:0007669"/>
    <property type="project" value="UniProtKB-SubCell"/>
</dbReference>
<dbReference type="PRINTS" id="PR01455">
    <property type="entry name" value="EPMEMPROT2"/>
</dbReference>
<evidence type="ECO:0000313" key="18">
    <source>
        <dbReference type="RefSeq" id="XP_029015612.1"/>
    </source>
</evidence>
<dbReference type="GO" id="GO:0003093">
    <property type="term" value="P:regulation of glomerular filtration"/>
    <property type="evidence" value="ECO:0007669"/>
    <property type="project" value="Ensembl"/>
</dbReference>
<evidence type="ECO:0000256" key="9">
    <source>
        <dbReference type="ARBA" id="ARBA00022490"/>
    </source>
</evidence>
<comment type="caution">
    <text evidence="16">Lacks conserved residue(s) required for the propagation of feature annotation.</text>
</comment>
<keyword evidence="11 16" id="KW-1133">Transmembrane helix</keyword>
<dbReference type="GO" id="GO:0048471">
    <property type="term" value="C:perinuclear region of cytoplasm"/>
    <property type="evidence" value="ECO:0007669"/>
    <property type="project" value="UniProtKB-SubCell"/>
</dbReference>
<evidence type="ECO:0000256" key="16">
    <source>
        <dbReference type="RuleBase" id="RU363088"/>
    </source>
</evidence>
<dbReference type="FunFam" id="1.20.140.150:FF:000023">
    <property type="entry name" value="Epithelial membrane protein 2"/>
    <property type="match status" value="1"/>
</dbReference>
<dbReference type="GO" id="GO:0000139">
    <property type="term" value="C:Golgi membrane"/>
    <property type="evidence" value="ECO:0007669"/>
    <property type="project" value="UniProtKB-SubCell"/>
</dbReference>
<accession>A0A6P7N868</accession>
<evidence type="ECO:0000256" key="8">
    <source>
        <dbReference type="ARBA" id="ARBA00022475"/>
    </source>
</evidence>
<dbReference type="CTD" id="2013"/>
<comment type="subunit">
    <text evidence="15">Interacts with PTK2; regulates PTK2 activation and localization. Interacts with ITGB3; regulates the levels of the heterodimer ITGA5-ITGB3 integrin surface expression. Interacts with P2RX7 (via C-terminus). Interacts with ITGB1; the interaction may be direct or indirect and ITGB1 has a heterodimer form.</text>
</comment>
<dbReference type="PRINTS" id="PR01453">
    <property type="entry name" value="EPMEMFAMILY"/>
</dbReference>
<dbReference type="Pfam" id="PF00822">
    <property type="entry name" value="PMP22_Claudin"/>
    <property type="match status" value="1"/>
</dbReference>
<dbReference type="GO" id="GO:0005634">
    <property type="term" value="C:nucleus"/>
    <property type="evidence" value="ECO:0007669"/>
    <property type="project" value="UniProtKB-SubCell"/>
</dbReference>
<evidence type="ECO:0000256" key="13">
    <source>
        <dbReference type="ARBA" id="ARBA00023136"/>
    </source>
</evidence>
<keyword evidence="8" id="KW-1003">Cell membrane</keyword>
<evidence type="ECO:0000256" key="4">
    <source>
        <dbReference type="ARBA" id="ARBA00004556"/>
    </source>
</evidence>
<dbReference type="Gene3D" id="1.20.140.150">
    <property type="match status" value="1"/>
</dbReference>
<comment type="subcellular location">
    <subcellularLocation>
        <location evidence="2">Apical cell membrane</location>
    </subcellularLocation>
    <subcellularLocation>
        <location evidence="4">Cytoplasm</location>
        <location evidence="4">Perinuclear region</location>
    </subcellularLocation>
    <subcellularLocation>
        <location evidence="5">Golgi apparatus membrane</location>
        <topology evidence="5">Multi-pass membrane protein</topology>
    </subcellularLocation>
    <subcellularLocation>
        <location evidence="3">Membrane raft</location>
    </subcellularLocation>
    <subcellularLocation>
        <location evidence="16">Membrane</location>
        <topology evidence="16">Multi-pass membrane protein</topology>
    </subcellularLocation>
    <subcellularLocation>
        <location evidence="1">Nucleus</location>
    </subcellularLocation>
</comment>
<evidence type="ECO:0000256" key="7">
    <source>
        <dbReference type="ARBA" id="ARBA00013552"/>
    </source>
</evidence>
<dbReference type="AlphaFoldDB" id="A0A6P7N868"/>
<evidence type="ECO:0000313" key="17">
    <source>
        <dbReference type="Proteomes" id="UP000515150"/>
    </source>
</evidence>
<dbReference type="PANTHER" id="PTHR10671:SF32">
    <property type="entry name" value="EPITHELIAL MEMBRANE PROTEIN 2"/>
    <property type="match status" value="1"/>
</dbReference>
<reference evidence="18" key="1">
    <citation type="submission" date="2025-08" db="UniProtKB">
        <authorList>
            <consortium name="RefSeq"/>
        </authorList>
    </citation>
    <scope>IDENTIFICATION</scope>
</reference>
<gene>
    <name evidence="18" type="primary">emp2</name>
</gene>
<evidence type="ECO:0000256" key="15">
    <source>
        <dbReference type="ARBA" id="ARBA00046690"/>
    </source>
</evidence>
<feature type="transmembrane region" description="Helical" evidence="16">
    <location>
        <begin position="142"/>
        <end position="161"/>
    </location>
</feature>
<keyword evidence="14" id="KW-0539">Nucleus</keyword>
<evidence type="ECO:0000256" key="10">
    <source>
        <dbReference type="ARBA" id="ARBA00022692"/>
    </source>
</evidence>
<dbReference type="FunCoup" id="A0A6P7N868">
    <property type="interactions" value="748"/>
</dbReference>
<keyword evidence="12" id="KW-0333">Golgi apparatus</keyword>
<evidence type="ECO:0000256" key="1">
    <source>
        <dbReference type="ARBA" id="ARBA00004123"/>
    </source>
</evidence>
<dbReference type="OrthoDB" id="9939098at2759"/>
<keyword evidence="10 16" id="KW-0812">Transmembrane</keyword>
<keyword evidence="13 16" id="KW-0472">Membrane</keyword>
<comment type="similarity">
    <text evidence="6 16">Belongs to the PMP-22/EMP/MP20 family.</text>
</comment>
<feature type="transmembrane region" description="Helical" evidence="16">
    <location>
        <begin position="99"/>
        <end position="122"/>
    </location>
</feature>
<dbReference type="RefSeq" id="XP_029015612.1">
    <property type="nucleotide sequence ID" value="XM_029159779.3"/>
</dbReference>
<dbReference type="Proteomes" id="UP000515150">
    <property type="component" value="Chromosome 8"/>
</dbReference>
<evidence type="ECO:0000256" key="3">
    <source>
        <dbReference type="ARBA" id="ARBA00004285"/>
    </source>
</evidence>
<evidence type="ECO:0000256" key="2">
    <source>
        <dbReference type="ARBA" id="ARBA00004221"/>
    </source>
</evidence>
<dbReference type="GO" id="GO:0016324">
    <property type="term" value="C:apical plasma membrane"/>
    <property type="evidence" value="ECO:0007669"/>
    <property type="project" value="UniProtKB-SubCell"/>
</dbReference>
<evidence type="ECO:0000256" key="14">
    <source>
        <dbReference type="ARBA" id="ARBA00023242"/>
    </source>
</evidence>